<keyword evidence="3" id="KW-1185">Reference proteome</keyword>
<accession>A0A4Y4EW31</accession>
<dbReference type="Proteomes" id="UP000319812">
    <property type="component" value="Unassembled WGS sequence"/>
</dbReference>
<organism evidence="2 3">
    <name type="scientific">Halomonas halmophila</name>
    <dbReference type="NCBI Taxonomy" id="252"/>
    <lineage>
        <taxon>Bacteria</taxon>
        <taxon>Pseudomonadati</taxon>
        <taxon>Pseudomonadota</taxon>
        <taxon>Gammaproteobacteria</taxon>
        <taxon>Oceanospirillales</taxon>
        <taxon>Halomonadaceae</taxon>
        <taxon>Halomonas</taxon>
    </lineage>
</organism>
<dbReference type="SUPFAM" id="SSF56112">
    <property type="entry name" value="Protein kinase-like (PK-like)"/>
    <property type="match status" value="1"/>
</dbReference>
<feature type="domain" description="Aminoglycoside phosphotransferase" evidence="1">
    <location>
        <begin position="30"/>
        <end position="251"/>
    </location>
</feature>
<proteinExistence type="predicted"/>
<dbReference type="OrthoDB" id="9809275at2"/>
<dbReference type="InterPro" id="IPR002575">
    <property type="entry name" value="Aminoglycoside_PTrfase"/>
</dbReference>
<protein>
    <submittedName>
        <fullName evidence="2">Cell wall phosphotransferase</fullName>
    </submittedName>
</protein>
<dbReference type="EMBL" id="BJOC01000007">
    <property type="protein sequence ID" value="GED21343.1"/>
    <property type="molecule type" value="Genomic_DNA"/>
</dbReference>
<evidence type="ECO:0000313" key="2">
    <source>
        <dbReference type="EMBL" id="GED21343.1"/>
    </source>
</evidence>
<comment type="caution">
    <text evidence="2">The sequence shown here is derived from an EMBL/GenBank/DDBJ whole genome shotgun (WGS) entry which is preliminary data.</text>
</comment>
<dbReference type="Gene3D" id="3.90.1200.10">
    <property type="match status" value="1"/>
</dbReference>
<dbReference type="AlphaFoldDB" id="A0A4Y4EW31"/>
<name>A0A4Y4EW31_9GAMM</name>
<reference evidence="2 3" key="1">
    <citation type="submission" date="2019-06" db="EMBL/GenBank/DDBJ databases">
        <title>Whole genome shotgun sequence of Halomonas halmophila NBRC 15537.</title>
        <authorList>
            <person name="Hosoyama A."/>
            <person name="Uohara A."/>
            <person name="Ohji S."/>
            <person name="Ichikawa N."/>
        </authorList>
    </citation>
    <scope>NUCLEOTIDE SEQUENCE [LARGE SCALE GENOMIC DNA]</scope>
    <source>
        <strain evidence="2 3">NBRC 15537</strain>
    </source>
</reference>
<dbReference type="InterPro" id="IPR011009">
    <property type="entry name" value="Kinase-like_dom_sf"/>
</dbReference>
<evidence type="ECO:0000313" key="3">
    <source>
        <dbReference type="Proteomes" id="UP000319812"/>
    </source>
</evidence>
<gene>
    <name evidence="2" type="ORF">HHA01_03200</name>
</gene>
<sequence>MSEADASSRQSALRHWISRRHGLAPDAFDLKLAADDASFRRYFRLVLADGQRRILMDAPPDKEDIGPFIAIARQWAAAGLPVPHVHAEDQAAGFVELEDLGDTPLQCCFESSEEATTLAWHDTALSLLDDLQNRAASDGLPRYDAELLGKELDLFTDWCLGEWLSLAPPPDWPAVRRQLIETALAQPVVTVHRDFDAMNLMVVDDALHLIDFQDAVAGPISYDLVSLLHGRYCRFPAERRQAWVEAFRQRAIADGRLGDPNAATFQQWVAGMAAQRALKVLGIFVRLTLRDQRDGYLARLPHFLNHLEDALEARAELADFRHWVSTTLRPAMLDRLQAEGISRESVA</sequence>
<dbReference type="Pfam" id="PF01636">
    <property type="entry name" value="APH"/>
    <property type="match status" value="1"/>
</dbReference>
<evidence type="ECO:0000259" key="1">
    <source>
        <dbReference type="Pfam" id="PF01636"/>
    </source>
</evidence>
<dbReference type="Gene3D" id="3.30.200.20">
    <property type="entry name" value="Phosphorylase Kinase, domain 1"/>
    <property type="match status" value="1"/>
</dbReference>
<dbReference type="GO" id="GO:0016740">
    <property type="term" value="F:transferase activity"/>
    <property type="evidence" value="ECO:0007669"/>
    <property type="project" value="UniProtKB-KW"/>
</dbReference>
<dbReference type="RefSeq" id="WP_141317363.1">
    <property type="nucleotide sequence ID" value="NZ_BJOC01000007.1"/>
</dbReference>
<keyword evidence="2" id="KW-0808">Transferase</keyword>